<dbReference type="Pfam" id="PF01988">
    <property type="entry name" value="VIT1"/>
    <property type="match status" value="1"/>
</dbReference>
<dbReference type="GO" id="GO:0005384">
    <property type="term" value="F:manganese ion transmembrane transporter activity"/>
    <property type="evidence" value="ECO:0007669"/>
    <property type="project" value="InterPro"/>
</dbReference>
<evidence type="ECO:0000256" key="6">
    <source>
        <dbReference type="SAM" id="MobiDB-lite"/>
    </source>
</evidence>
<name>A0A836CLK0_9STRA</name>
<dbReference type="OrthoDB" id="73465at2759"/>
<evidence type="ECO:0000256" key="2">
    <source>
        <dbReference type="ARBA" id="ARBA00007049"/>
    </source>
</evidence>
<reference evidence="8" key="1">
    <citation type="submission" date="2021-02" db="EMBL/GenBank/DDBJ databases">
        <title>First Annotated Genome of the Yellow-green Alga Tribonema minus.</title>
        <authorList>
            <person name="Mahan K.M."/>
        </authorList>
    </citation>
    <scope>NUCLEOTIDE SEQUENCE</scope>
    <source>
        <strain evidence="8">UTEX B ZZ1240</strain>
    </source>
</reference>
<comment type="subcellular location">
    <subcellularLocation>
        <location evidence="1">Endomembrane system</location>
        <topology evidence="1">Multi-pass membrane protein</topology>
    </subcellularLocation>
</comment>
<feature type="transmembrane region" description="Helical" evidence="7">
    <location>
        <begin position="189"/>
        <end position="211"/>
    </location>
</feature>
<keyword evidence="9" id="KW-1185">Reference proteome</keyword>
<protein>
    <submittedName>
        <fullName evidence="8">VIT family-domain-containing protein</fullName>
    </submittedName>
</protein>
<keyword evidence="4 7" id="KW-1133">Transmembrane helix</keyword>
<comment type="similarity">
    <text evidence="2">Belongs to the CCC1 family.</text>
</comment>
<dbReference type="AlphaFoldDB" id="A0A836CLK0"/>
<organism evidence="8 9">
    <name type="scientific">Tribonema minus</name>
    <dbReference type="NCBI Taxonomy" id="303371"/>
    <lineage>
        <taxon>Eukaryota</taxon>
        <taxon>Sar</taxon>
        <taxon>Stramenopiles</taxon>
        <taxon>Ochrophyta</taxon>
        <taxon>PX clade</taxon>
        <taxon>Xanthophyceae</taxon>
        <taxon>Tribonematales</taxon>
        <taxon>Tribonemataceae</taxon>
        <taxon>Tribonema</taxon>
    </lineage>
</organism>
<dbReference type="GO" id="GO:0012505">
    <property type="term" value="C:endomembrane system"/>
    <property type="evidence" value="ECO:0007669"/>
    <property type="project" value="UniProtKB-SubCell"/>
</dbReference>
<keyword evidence="3 7" id="KW-0812">Transmembrane</keyword>
<feature type="transmembrane region" description="Helical" evidence="7">
    <location>
        <begin position="155"/>
        <end position="177"/>
    </location>
</feature>
<accession>A0A836CLK0</accession>
<evidence type="ECO:0000313" key="8">
    <source>
        <dbReference type="EMBL" id="KAG5191035.1"/>
    </source>
</evidence>
<evidence type="ECO:0000256" key="3">
    <source>
        <dbReference type="ARBA" id="ARBA00022692"/>
    </source>
</evidence>
<feature type="region of interest" description="Disordered" evidence="6">
    <location>
        <begin position="1"/>
        <end position="31"/>
    </location>
</feature>
<evidence type="ECO:0000313" key="9">
    <source>
        <dbReference type="Proteomes" id="UP000664859"/>
    </source>
</evidence>
<dbReference type="EMBL" id="JAFCMP010000024">
    <property type="protein sequence ID" value="KAG5191035.1"/>
    <property type="molecule type" value="Genomic_DNA"/>
</dbReference>
<evidence type="ECO:0000256" key="5">
    <source>
        <dbReference type="ARBA" id="ARBA00023136"/>
    </source>
</evidence>
<dbReference type="GO" id="GO:0030026">
    <property type="term" value="P:intracellular manganese ion homeostasis"/>
    <property type="evidence" value="ECO:0007669"/>
    <property type="project" value="InterPro"/>
</dbReference>
<dbReference type="Proteomes" id="UP000664859">
    <property type="component" value="Unassembled WGS sequence"/>
</dbReference>
<feature type="transmembrane region" description="Helical" evidence="7">
    <location>
        <begin position="123"/>
        <end position="143"/>
    </location>
</feature>
<proteinExistence type="inferred from homology"/>
<evidence type="ECO:0000256" key="7">
    <source>
        <dbReference type="SAM" id="Phobius"/>
    </source>
</evidence>
<evidence type="ECO:0000256" key="4">
    <source>
        <dbReference type="ARBA" id="ARBA00022989"/>
    </source>
</evidence>
<sequence length="212" mass="22956">MSGAGERSRLVGPDENGSRYANKGGGSVDEEETTYGDFIKAHNDYVEQARKREEWHVRNNRERGVEDMVELYVERGMAAADARAIVGALSKYDRFFVDALVSEELGLPNYKPLDECDSLKEGLLMFLSFAIFGSLPLLSYIVAPHISGDVTGQQLFLCSCIVTGVCLFVAGACKSAFSARGWLFSGLETLLLGGACAGLAFEVGAFVADFIV</sequence>
<keyword evidence="5 7" id="KW-0472">Membrane</keyword>
<dbReference type="InterPro" id="IPR008217">
    <property type="entry name" value="Ccc1_fam"/>
</dbReference>
<gene>
    <name evidence="8" type="ORF">JKP88DRAFT_261888</name>
</gene>
<evidence type="ECO:0000256" key="1">
    <source>
        <dbReference type="ARBA" id="ARBA00004127"/>
    </source>
</evidence>
<comment type="caution">
    <text evidence="8">The sequence shown here is derived from an EMBL/GenBank/DDBJ whole genome shotgun (WGS) entry which is preliminary data.</text>
</comment>